<dbReference type="EMBL" id="UOEZ01000061">
    <property type="protein sequence ID" value="VAW37775.1"/>
    <property type="molecule type" value="Genomic_DNA"/>
</dbReference>
<protein>
    <submittedName>
        <fullName evidence="1">Uncharacterized protein</fullName>
    </submittedName>
</protein>
<accession>A0A3B0V2N5</accession>
<sequence>MGLKVRFPANCKTEASKMAWCYRAQELLRAFHNIMGAWSKGPVDRSEWNKLSGNIKARFPFKEKALSRAEWGEYQHAIHRPKEQAIIEANLASRTLAKGSAFWAVDIDGDIS</sequence>
<proteinExistence type="predicted"/>
<dbReference type="AlphaFoldDB" id="A0A3B0V2N5"/>
<gene>
    <name evidence="1" type="ORF">MNBD_DELTA02-715</name>
</gene>
<organism evidence="1">
    <name type="scientific">hydrothermal vent metagenome</name>
    <dbReference type="NCBI Taxonomy" id="652676"/>
    <lineage>
        <taxon>unclassified sequences</taxon>
        <taxon>metagenomes</taxon>
        <taxon>ecological metagenomes</taxon>
    </lineage>
</organism>
<evidence type="ECO:0000313" key="1">
    <source>
        <dbReference type="EMBL" id="VAW37775.1"/>
    </source>
</evidence>
<reference evidence="1" key="1">
    <citation type="submission" date="2018-06" db="EMBL/GenBank/DDBJ databases">
        <authorList>
            <person name="Zhirakovskaya E."/>
        </authorList>
    </citation>
    <scope>NUCLEOTIDE SEQUENCE</scope>
</reference>
<name>A0A3B0V2N5_9ZZZZ</name>